<organism evidence="1">
    <name type="scientific">bioreactor metagenome</name>
    <dbReference type="NCBI Taxonomy" id="1076179"/>
    <lineage>
        <taxon>unclassified sequences</taxon>
        <taxon>metagenomes</taxon>
        <taxon>ecological metagenomes</taxon>
    </lineage>
</organism>
<proteinExistence type="predicted"/>
<accession>A0A645HT04</accession>
<evidence type="ECO:0000313" key="1">
    <source>
        <dbReference type="EMBL" id="MPN41339.1"/>
    </source>
</evidence>
<dbReference type="EMBL" id="VSSQ01098320">
    <property type="protein sequence ID" value="MPN41339.1"/>
    <property type="molecule type" value="Genomic_DNA"/>
</dbReference>
<sequence>MRCINQHVSGAVKHRLHLIIRRDVKLTRKPVEDLRGCARHPHCCEVGITFGKDLKTVVNVLDAFEEQRFEGGPAAVGPNDQHTKA</sequence>
<dbReference type="AlphaFoldDB" id="A0A645HT04"/>
<comment type="caution">
    <text evidence="1">The sequence shown here is derived from an EMBL/GenBank/DDBJ whole genome shotgun (WGS) entry which is preliminary data.</text>
</comment>
<protein>
    <submittedName>
        <fullName evidence="1">Uncharacterized protein</fullName>
    </submittedName>
</protein>
<gene>
    <name evidence="1" type="ORF">SDC9_188882</name>
</gene>
<reference evidence="1" key="1">
    <citation type="submission" date="2019-08" db="EMBL/GenBank/DDBJ databases">
        <authorList>
            <person name="Kucharzyk K."/>
            <person name="Murdoch R.W."/>
            <person name="Higgins S."/>
            <person name="Loffler F."/>
        </authorList>
    </citation>
    <scope>NUCLEOTIDE SEQUENCE</scope>
</reference>
<name>A0A645HT04_9ZZZZ</name>